<keyword evidence="8" id="KW-0175">Coiled coil</keyword>
<dbReference type="Gene3D" id="2.10.70.100">
    <property type="match status" value="1"/>
</dbReference>
<dbReference type="GO" id="GO:0006355">
    <property type="term" value="P:regulation of DNA-templated transcription"/>
    <property type="evidence" value="ECO:0007669"/>
    <property type="project" value="InterPro"/>
</dbReference>
<dbReference type="InterPro" id="IPR001789">
    <property type="entry name" value="Sig_transdc_resp-reg_receiver"/>
</dbReference>
<feature type="domain" description="HAMP" evidence="14">
    <location>
        <begin position="244"/>
        <end position="298"/>
    </location>
</feature>
<dbReference type="RefSeq" id="WP_014810822.1">
    <property type="nucleotide sequence ID" value="NC_018025.1"/>
</dbReference>
<evidence type="ECO:0000259" key="13">
    <source>
        <dbReference type="PROSITE" id="PS50113"/>
    </source>
</evidence>
<feature type="transmembrane region" description="Helical" evidence="9">
    <location>
        <begin position="223"/>
        <end position="241"/>
    </location>
</feature>
<dbReference type="GO" id="GO:0000155">
    <property type="term" value="F:phosphorelay sensor kinase activity"/>
    <property type="evidence" value="ECO:0007669"/>
    <property type="project" value="InterPro"/>
</dbReference>
<dbReference type="PROSITE" id="PS50109">
    <property type="entry name" value="HIS_KIN"/>
    <property type="match status" value="1"/>
</dbReference>
<dbReference type="EMBL" id="CP003360">
    <property type="protein sequence ID" value="AFM25685.1"/>
    <property type="molecule type" value="Genomic_DNA"/>
</dbReference>
<feature type="domain" description="Response regulatory" evidence="11">
    <location>
        <begin position="1473"/>
        <end position="1589"/>
    </location>
</feature>
<dbReference type="InterPro" id="IPR011006">
    <property type="entry name" value="CheY-like_superfamily"/>
</dbReference>
<dbReference type="eggNOG" id="COG2204">
    <property type="taxonomic scope" value="Bacteria"/>
</dbReference>
<dbReference type="SMART" id="SM00388">
    <property type="entry name" value="HisKA"/>
    <property type="match status" value="1"/>
</dbReference>
<feature type="domain" description="PAC" evidence="13">
    <location>
        <begin position="792"/>
        <end position="844"/>
    </location>
</feature>
<dbReference type="InterPro" id="IPR005467">
    <property type="entry name" value="His_kinase_dom"/>
</dbReference>
<feature type="domain" description="PAC" evidence="13">
    <location>
        <begin position="409"/>
        <end position="461"/>
    </location>
</feature>
<dbReference type="PROSITE" id="PS50885">
    <property type="entry name" value="HAMP"/>
    <property type="match status" value="1"/>
</dbReference>
<dbReference type="PROSITE" id="PS50112">
    <property type="entry name" value="PAS"/>
    <property type="match status" value="5"/>
</dbReference>
<dbReference type="InterPro" id="IPR021796">
    <property type="entry name" value="Tll0287-like_dom"/>
</dbReference>
<dbReference type="InterPro" id="IPR013655">
    <property type="entry name" value="PAS_fold_3"/>
</dbReference>
<dbReference type="Pfam" id="PF00989">
    <property type="entry name" value="PAS"/>
    <property type="match status" value="2"/>
</dbReference>
<dbReference type="InterPro" id="IPR052162">
    <property type="entry name" value="Sensor_kinase/Photoreceptor"/>
</dbReference>
<keyword evidence="6" id="KW-0418">Kinase</keyword>
<dbReference type="CDD" id="cd00130">
    <property type="entry name" value="PAS"/>
    <property type="match status" value="4"/>
</dbReference>
<keyword evidence="9" id="KW-1133">Transmembrane helix</keyword>
<dbReference type="SMART" id="SM00304">
    <property type="entry name" value="HAMP"/>
    <property type="match status" value="1"/>
</dbReference>
<feature type="domain" description="PAC" evidence="13">
    <location>
        <begin position="536"/>
        <end position="588"/>
    </location>
</feature>
<proteinExistence type="predicted"/>
<evidence type="ECO:0000259" key="11">
    <source>
        <dbReference type="PROSITE" id="PS50110"/>
    </source>
</evidence>
<dbReference type="Pfam" id="PF00512">
    <property type="entry name" value="HisKA"/>
    <property type="match status" value="1"/>
</dbReference>
<dbReference type="SMART" id="SM00086">
    <property type="entry name" value="PAC"/>
    <property type="match status" value="6"/>
</dbReference>
<organism evidence="15 16">
    <name type="scientific">Desulfomonile tiedjei (strain ATCC 49306 / DSM 6799 / DCB-1)</name>
    <dbReference type="NCBI Taxonomy" id="706587"/>
    <lineage>
        <taxon>Bacteria</taxon>
        <taxon>Pseudomonadati</taxon>
        <taxon>Thermodesulfobacteriota</taxon>
        <taxon>Desulfomonilia</taxon>
        <taxon>Desulfomonilales</taxon>
        <taxon>Desulfomonilaceae</taxon>
        <taxon>Desulfomonile</taxon>
    </lineage>
</organism>
<feature type="transmembrane region" description="Helical" evidence="9">
    <location>
        <begin position="12"/>
        <end position="30"/>
    </location>
</feature>
<feature type="domain" description="PAC" evidence="13">
    <location>
        <begin position="926"/>
        <end position="978"/>
    </location>
</feature>
<dbReference type="Gene3D" id="3.30.565.10">
    <property type="entry name" value="Histidine kinase-like ATPase, C-terminal domain"/>
    <property type="match status" value="1"/>
</dbReference>
<dbReference type="Pfam" id="PF13426">
    <property type="entry name" value="PAS_9"/>
    <property type="match status" value="1"/>
</dbReference>
<evidence type="ECO:0000259" key="14">
    <source>
        <dbReference type="PROSITE" id="PS50885"/>
    </source>
</evidence>
<dbReference type="GO" id="GO:0016020">
    <property type="term" value="C:membrane"/>
    <property type="evidence" value="ECO:0007669"/>
    <property type="project" value="UniProtKB-SubCell"/>
</dbReference>
<keyword evidence="9" id="KW-0472">Membrane</keyword>
<dbReference type="InterPro" id="IPR013767">
    <property type="entry name" value="PAS_fold"/>
</dbReference>
<evidence type="ECO:0000256" key="6">
    <source>
        <dbReference type="ARBA" id="ARBA00022777"/>
    </source>
</evidence>
<dbReference type="Pfam" id="PF08447">
    <property type="entry name" value="PAS_3"/>
    <property type="match status" value="1"/>
</dbReference>
<dbReference type="Pfam" id="PF11845">
    <property type="entry name" value="Tll0287-like"/>
    <property type="match status" value="1"/>
</dbReference>
<gene>
    <name evidence="15" type="ordered locus">Desti_3021</name>
</gene>
<reference evidence="16" key="1">
    <citation type="submission" date="2012-06" db="EMBL/GenBank/DDBJ databases">
        <title>Complete sequence of chromosome of Desulfomonile tiedjei DSM 6799.</title>
        <authorList>
            <person name="Lucas S."/>
            <person name="Copeland A."/>
            <person name="Lapidus A."/>
            <person name="Glavina del Rio T."/>
            <person name="Dalin E."/>
            <person name="Tice H."/>
            <person name="Bruce D."/>
            <person name="Goodwin L."/>
            <person name="Pitluck S."/>
            <person name="Peters L."/>
            <person name="Ovchinnikova G."/>
            <person name="Zeytun A."/>
            <person name="Lu M."/>
            <person name="Kyrpides N."/>
            <person name="Mavromatis K."/>
            <person name="Ivanova N."/>
            <person name="Brettin T."/>
            <person name="Detter J.C."/>
            <person name="Han C."/>
            <person name="Larimer F."/>
            <person name="Land M."/>
            <person name="Hauser L."/>
            <person name="Markowitz V."/>
            <person name="Cheng J.-F."/>
            <person name="Hugenholtz P."/>
            <person name="Woyke T."/>
            <person name="Wu D."/>
            <person name="Spring S."/>
            <person name="Schroeder M."/>
            <person name="Brambilla E."/>
            <person name="Klenk H.-P."/>
            <person name="Eisen J.A."/>
        </authorList>
    </citation>
    <scope>NUCLEOTIDE SEQUENCE [LARGE SCALE GENOMIC DNA]</scope>
    <source>
        <strain evidence="16">ATCC 49306 / DSM 6799 / DCB-1</strain>
    </source>
</reference>
<dbReference type="Proteomes" id="UP000006055">
    <property type="component" value="Chromosome"/>
</dbReference>
<comment type="catalytic activity">
    <reaction evidence="1">
        <text>ATP + protein L-histidine = ADP + protein N-phospho-L-histidine.</text>
        <dbReference type="EC" id="2.7.13.3"/>
    </reaction>
</comment>
<dbReference type="Pfam" id="PF08448">
    <property type="entry name" value="PAS_4"/>
    <property type="match status" value="1"/>
</dbReference>
<dbReference type="InterPro" id="IPR003594">
    <property type="entry name" value="HATPase_dom"/>
</dbReference>
<dbReference type="InterPro" id="IPR004358">
    <property type="entry name" value="Sig_transdc_His_kin-like_C"/>
</dbReference>
<dbReference type="NCBIfam" id="TIGR00229">
    <property type="entry name" value="sensory_box"/>
    <property type="match status" value="5"/>
</dbReference>
<accession>I4C7Z4</accession>
<dbReference type="SMART" id="SM00448">
    <property type="entry name" value="REC"/>
    <property type="match status" value="1"/>
</dbReference>
<dbReference type="InterPro" id="IPR000014">
    <property type="entry name" value="PAS"/>
</dbReference>
<feature type="domain" description="PAS" evidence="12">
    <location>
        <begin position="462"/>
        <end position="504"/>
    </location>
</feature>
<dbReference type="eggNOG" id="COG2202">
    <property type="taxonomic scope" value="Bacteria"/>
</dbReference>
<dbReference type="InterPro" id="IPR035965">
    <property type="entry name" value="PAS-like_dom_sf"/>
</dbReference>
<evidence type="ECO:0000259" key="10">
    <source>
        <dbReference type="PROSITE" id="PS50109"/>
    </source>
</evidence>
<dbReference type="PROSITE" id="PS50113">
    <property type="entry name" value="PAC"/>
    <property type="match status" value="5"/>
</dbReference>
<dbReference type="Gene3D" id="6.10.340.10">
    <property type="match status" value="1"/>
</dbReference>
<keyword evidence="9" id="KW-0812">Transmembrane</keyword>
<evidence type="ECO:0000256" key="5">
    <source>
        <dbReference type="ARBA" id="ARBA00022679"/>
    </source>
</evidence>
<evidence type="ECO:0000313" key="16">
    <source>
        <dbReference type="Proteomes" id="UP000006055"/>
    </source>
</evidence>
<evidence type="ECO:0000256" key="8">
    <source>
        <dbReference type="SAM" id="Coils"/>
    </source>
</evidence>
<dbReference type="Gene3D" id="3.30.450.20">
    <property type="entry name" value="PAS domain"/>
    <property type="match status" value="7"/>
</dbReference>
<dbReference type="HOGENOM" id="CLU_244632_0_0_7"/>
<dbReference type="Pfam" id="PF02518">
    <property type="entry name" value="HATPase_c"/>
    <property type="match status" value="1"/>
</dbReference>
<dbReference type="InterPro" id="IPR013656">
    <property type="entry name" value="PAS_4"/>
</dbReference>
<dbReference type="SUPFAM" id="SSF55874">
    <property type="entry name" value="ATPase domain of HSP90 chaperone/DNA topoisomerase II/histidine kinase"/>
    <property type="match status" value="1"/>
</dbReference>
<dbReference type="Gene3D" id="1.10.287.130">
    <property type="match status" value="1"/>
</dbReference>
<dbReference type="InterPro" id="IPR000700">
    <property type="entry name" value="PAS-assoc_C"/>
</dbReference>
<dbReference type="KEGG" id="dti:Desti_3021"/>
<dbReference type="CDD" id="cd06225">
    <property type="entry name" value="HAMP"/>
    <property type="match status" value="1"/>
</dbReference>
<feature type="modified residue" description="4-aspartylphosphate" evidence="7">
    <location>
        <position position="1524"/>
    </location>
</feature>
<dbReference type="EC" id="2.7.13.3" evidence="3"/>
<dbReference type="SUPFAM" id="SSF55785">
    <property type="entry name" value="PYP-like sensor domain (PAS domain)"/>
    <property type="match status" value="7"/>
</dbReference>
<sequence length="1592" mass="181364">MVRSLSTKAYLALALGLLFVVLSVVVVMLVNSSMKRLALNDAEHAAGMLLDHNLAIHSYFSQDLKPRLFHDFSAHFPENYFDPIWMSSTYAVRKVDKYFHQLNKNPYYYKECAINARSPENEADDYEKAFLADLQNDPTLMTKTAIRVFDDKPFFTLLRRGEVMEESCLRCHSSPEKAPGDMVAQYGPERSFHKKIDEVAQAISIRIPLSEAFSSAAAFSSKLSGLLLLAMGSGVFFMWLGHRKLIINPLSEIQEQAVRIASEHEHLGDTIPEPKIRELRDLVAAFNQMSKELQKTYQQQEQTIQERMAELTRTNLRLTQEIIERKTAQEALRNSEERFRKIFEQGPTGIAILDLDFRWVSVNAKLCEMVQYTEEQLTELTLIDITHPDDTEIFFRENKKLLSGEITCNKMAKRCIRKDGKILWINLTESILRDDQGKPLYFLIMLEDISHRKMVEEALIESEEKYRRLHETLIDAFVCVDMKGRILETNQAYQNMLGYSEEELCTLNNIDLTPSKWHAFEANIVQEQILVKGYSDVYEKEYRKKDGTVFPIELRRFLIRDDLGHPLAMWAIVRDITERKLAEKALRESEGRYRSLFENMLEGFAYCRMLFENEKPQDFVYLDVNDAFEKLTGLKDVIGKKVSEVIPGICESNPELFEIYGRVSLTATPEKFETYVDALGIWFSISVYSTEKGTFVAVFDNITERKQAEAALKESEEHNRFLAEVIEFSSQPFASGNSDGSLVFFNRAYYDLIGYSREEACRIDWIEDVTPPEYRDMEYSKLAHLAETGEPVRYEKEYIRKDGSRIPVELLAHVTKDCNAKRPQFYAFITDLSGHKAVENALRTSEAQLSNALAMAQLGHWEYDFATDLFTFNDNFYRLFRTTADQVGGYTMSSAEYVRRFVHPDDSHVIADEIRKCAEICDFSPDDLEHRTIFANGEIGYIVVRCFVTRDNNGRAVKTYGVSQDVTERKKAQESIEREKNRLKVILDVFNDGVYIVNAQRTIEYVNPVIESTFGLVNGKKCHEYIHQSPKPCPSCWTPEILAGQSAKRELHVERIGKTFEVFETPIKNDDGSVLKLVFFHDITDRKRAEEDRVRLVTAIEQAAETVVMTDTKGTILYVNPAFERTTGYSSLEAIGNNPRILKSGQHDAPFYENLWKTISSGAVWSGHFITKKKDGTLFEEEATISPVKDDSGKIVNYVAVKRDVTTEVSLQKQLLQAQKMEAIGTLAGGIAHDFNNLLQVILGYSELLLQDKREQEPDYSDLKKIFQSAQNGAELVRRLLTFSRKVEPQFAVMNLNRQIMQIDRLLQRTIPKMICINLQLSNDINEIYADATQMEQILMNLAVNARDAMPDGGKLTITTTNITLDDEYCKSYTSAVPGDYVLLTVADTGHGMDKKTIEHMFEPFYTTKELGRGTGLGLAIVYGIVSQHGGHITCYSEVGRGTEFKVYLPAIPAEIQPSTELSGEMPAFGTETVLLVDDEEFVRELGDRILSKNGYKVLTAANGMEALKAYSQHKDAIAMIILDLVMPTMGGKDCLHELRKIDPRVKVLVASGYSADATVQEVLDLGVKGFVSKPFRFKDLLRQVRKALDEP</sequence>
<dbReference type="SUPFAM" id="SSF47384">
    <property type="entry name" value="Homodimeric domain of signal transducing histidine kinase"/>
    <property type="match status" value="1"/>
</dbReference>
<dbReference type="Pfam" id="PF13188">
    <property type="entry name" value="PAS_8"/>
    <property type="match status" value="1"/>
</dbReference>
<dbReference type="InterPro" id="IPR036097">
    <property type="entry name" value="HisK_dim/P_sf"/>
</dbReference>
<name>I4C7Z4_DESTA</name>
<dbReference type="eggNOG" id="COG4191">
    <property type="taxonomic scope" value="Bacteria"/>
</dbReference>
<feature type="coiled-coil region" evidence="8">
    <location>
        <begin position="276"/>
        <end position="338"/>
    </location>
</feature>
<dbReference type="STRING" id="706587.Desti_3021"/>
<dbReference type="eggNOG" id="COG3850">
    <property type="taxonomic scope" value="Bacteria"/>
</dbReference>
<dbReference type="PROSITE" id="PS50110">
    <property type="entry name" value="RESPONSE_REGULATORY"/>
    <property type="match status" value="1"/>
</dbReference>
<comment type="subcellular location">
    <subcellularLocation>
        <location evidence="2">Membrane</location>
    </subcellularLocation>
</comment>
<feature type="domain" description="PAS" evidence="12">
    <location>
        <begin position="1092"/>
        <end position="1138"/>
    </location>
</feature>
<dbReference type="InterPro" id="IPR036890">
    <property type="entry name" value="HATPase_C_sf"/>
</dbReference>
<evidence type="ECO:0000256" key="9">
    <source>
        <dbReference type="SAM" id="Phobius"/>
    </source>
</evidence>
<evidence type="ECO:0000256" key="1">
    <source>
        <dbReference type="ARBA" id="ARBA00000085"/>
    </source>
</evidence>
<protein>
    <recommendedName>
        <fullName evidence="3">histidine kinase</fullName>
        <ecNumber evidence="3">2.7.13.3</ecNumber>
    </recommendedName>
</protein>
<dbReference type="SMART" id="SM00387">
    <property type="entry name" value="HATPase_c"/>
    <property type="match status" value="1"/>
</dbReference>
<dbReference type="InterPro" id="IPR003660">
    <property type="entry name" value="HAMP_dom"/>
</dbReference>
<keyword evidence="16" id="KW-1185">Reference proteome</keyword>
<dbReference type="Gene3D" id="3.40.50.2300">
    <property type="match status" value="1"/>
</dbReference>
<dbReference type="Pfam" id="PF00072">
    <property type="entry name" value="Response_reg"/>
    <property type="match status" value="1"/>
</dbReference>
<keyword evidence="5" id="KW-0808">Transferase</keyword>
<evidence type="ECO:0000256" key="4">
    <source>
        <dbReference type="ARBA" id="ARBA00022553"/>
    </source>
</evidence>
<evidence type="ECO:0000256" key="2">
    <source>
        <dbReference type="ARBA" id="ARBA00004370"/>
    </source>
</evidence>
<dbReference type="SUPFAM" id="SSF52172">
    <property type="entry name" value="CheY-like"/>
    <property type="match status" value="1"/>
</dbReference>
<dbReference type="PRINTS" id="PR00344">
    <property type="entry name" value="BCTRLSENSOR"/>
</dbReference>
<feature type="domain" description="PAS" evidence="12">
    <location>
        <begin position="718"/>
        <end position="789"/>
    </location>
</feature>
<keyword evidence="4 7" id="KW-0597">Phosphoprotein</keyword>
<evidence type="ECO:0000313" key="15">
    <source>
        <dbReference type="EMBL" id="AFM25685.1"/>
    </source>
</evidence>
<dbReference type="SMART" id="SM00091">
    <property type="entry name" value="PAS"/>
    <property type="match status" value="7"/>
</dbReference>
<feature type="domain" description="PAC" evidence="13">
    <location>
        <begin position="1165"/>
        <end position="1217"/>
    </location>
</feature>
<evidence type="ECO:0000259" key="12">
    <source>
        <dbReference type="PROSITE" id="PS50112"/>
    </source>
</evidence>
<dbReference type="Pfam" id="PF00672">
    <property type="entry name" value="HAMP"/>
    <property type="match status" value="1"/>
</dbReference>
<feature type="domain" description="PAS" evidence="12">
    <location>
        <begin position="335"/>
        <end position="405"/>
    </location>
</feature>
<feature type="domain" description="Histidine kinase" evidence="10">
    <location>
        <begin position="1230"/>
        <end position="1453"/>
    </location>
</feature>
<evidence type="ECO:0000256" key="7">
    <source>
        <dbReference type="PROSITE-ProRule" id="PRU00169"/>
    </source>
</evidence>
<evidence type="ECO:0000256" key="3">
    <source>
        <dbReference type="ARBA" id="ARBA00012438"/>
    </source>
</evidence>
<dbReference type="InterPro" id="IPR003661">
    <property type="entry name" value="HisK_dim/P_dom"/>
</dbReference>
<feature type="domain" description="PAS" evidence="12">
    <location>
        <begin position="979"/>
        <end position="1016"/>
    </location>
</feature>
<dbReference type="PANTHER" id="PTHR43304">
    <property type="entry name" value="PHYTOCHROME-LIKE PROTEIN CPH1"/>
    <property type="match status" value="1"/>
</dbReference>
<dbReference type="PANTHER" id="PTHR43304:SF1">
    <property type="entry name" value="PAC DOMAIN-CONTAINING PROTEIN"/>
    <property type="match status" value="1"/>
</dbReference>
<dbReference type="OrthoDB" id="9813024at2"/>
<dbReference type="InterPro" id="IPR001610">
    <property type="entry name" value="PAC"/>
</dbReference>
<dbReference type="CDD" id="cd00082">
    <property type="entry name" value="HisKA"/>
    <property type="match status" value="1"/>
</dbReference>